<gene>
    <name evidence="1" type="ORF">D5S18_04475</name>
</gene>
<dbReference type="AlphaFoldDB" id="A0A3A4KAS8"/>
<proteinExistence type="predicted"/>
<reference evidence="1 2" key="1">
    <citation type="submission" date="2018-09" db="EMBL/GenBank/DDBJ databases">
        <title>YIM PH21274 draft genome.</title>
        <authorList>
            <person name="Miao C."/>
        </authorList>
    </citation>
    <scope>NUCLEOTIDE SEQUENCE [LARGE SCALE GENOMIC DNA]</scope>
    <source>
        <strain evidence="1 2">YIM PH 21724</strain>
    </source>
</reference>
<organism evidence="1 2">
    <name type="scientific">Nocardia panacis</name>
    <dbReference type="NCBI Taxonomy" id="2340916"/>
    <lineage>
        <taxon>Bacteria</taxon>
        <taxon>Bacillati</taxon>
        <taxon>Actinomycetota</taxon>
        <taxon>Actinomycetes</taxon>
        <taxon>Mycobacteriales</taxon>
        <taxon>Nocardiaceae</taxon>
        <taxon>Nocardia</taxon>
    </lineage>
</organism>
<dbReference type="EMBL" id="QZFU01000012">
    <property type="protein sequence ID" value="RJO78788.1"/>
    <property type="molecule type" value="Genomic_DNA"/>
</dbReference>
<protein>
    <recommendedName>
        <fullName evidence="3">Pyridine nucleotide-disulfide oxidoreductase</fullName>
    </recommendedName>
</protein>
<dbReference type="OrthoDB" id="3635048at2"/>
<evidence type="ECO:0000313" key="2">
    <source>
        <dbReference type="Proteomes" id="UP000266677"/>
    </source>
</evidence>
<sequence length="183" mass="19375">MFGEKGFHVKIPGARLLARIALALVALAAVAIAVTGCSAVKEASKSDTAKAKVGDCINVIKASESDSKTEPVDCSSEKALYKVTKTFDKKSDCAAGNVGYDETLNNKTLAYLCLTPNFKQGKCYADVGNTGYKLVDCTAAEASFKIIQRIDGQADELACGTDSEKFLTIDDPKTTFCLAKPKA</sequence>
<keyword evidence="2" id="KW-1185">Reference proteome</keyword>
<accession>A0A3A4KAS8</accession>
<dbReference type="Proteomes" id="UP000266677">
    <property type="component" value="Unassembled WGS sequence"/>
</dbReference>
<evidence type="ECO:0008006" key="3">
    <source>
        <dbReference type="Google" id="ProtNLM"/>
    </source>
</evidence>
<comment type="caution">
    <text evidence="1">The sequence shown here is derived from an EMBL/GenBank/DDBJ whole genome shotgun (WGS) entry which is preliminary data.</text>
</comment>
<name>A0A3A4KAS8_9NOCA</name>
<evidence type="ECO:0000313" key="1">
    <source>
        <dbReference type="EMBL" id="RJO78788.1"/>
    </source>
</evidence>